<name>A0ABP6YYW4_9ACTN</name>
<gene>
    <name evidence="1" type="ORF">GCM10022223_06280</name>
</gene>
<accession>A0ABP6YYW4</accession>
<evidence type="ECO:0000313" key="1">
    <source>
        <dbReference type="EMBL" id="GAA3594020.1"/>
    </source>
</evidence>
<reference evidence="2" key="1">
    <citation type="journal article" date="2019" name="Int. J. Syst. Evol. Microbiol.">
        <title>The Global Catalogue of Microorganisms (GCM) 10K type strain sequencing project: providing services to taxonomists for standard genome sequencing and annotation.</title>
        <authorList>
            <consortium name="The Broad Institute Genomics Platform"/>
            <consortium name="The Broad Institute Genome Sequencing Center for Infectious Disease"/>
            <person name="Wu L."/>
            <person name="Ma J."/>
        </authorList>
    </citation>
    <scope>NUCLEOTIDE SEQUENCE [LARGE SCALE GENOMIC DNA]</scope>
    <source>
        <strain evidence="2">JCM 16902</strain>
    </source>
</reference>
<dbReference type="SUPFAM" id="SSF51735">
    <property type="entry name" value="NAD(P)-binding Rossmann-fold domains"/>
    <property type="match status" value="1"/>
</dbReference>
<organism evidence="1 2">
    <name type="scientific">Kineosporia mesophila</name>
    <dbReference type="NCBI Taxonomy" id="566012"/>
    <lineage>
        <taxon>Bacteria</taxon>
        <taxon>Bacillati</taxon>
        <taxon>Actinomycetota</taxon>
        <taxon>Actinomycetes</taxon>
        <taxon>Kineosporiales</taxon>
        <taxon>Kineosporiaceae</taxon>
        <taxon>Kineosporia</taxon>
    </lineage>
</organism>
<dbReference type="EMBL" id="BAAAZO010000001">
    <property type="protein sequence ID" value="GAA3594020.1"/>
    <property type="molecule type" value="Genomic_DNA"/>
</dbReference>
<comment type="caution">
    <text evidence="1">The sequence shown here is derived from an EMBL/GenBank/DDBJ whole genome shotgun (WGS) entry which is preliminary data.</text>
</comment>
<dbReference type="Gene3D" id="3.40.50.720">
    <property type="entry name" value="NAD(P)-binding Rossmann-like Domain"/>
    <property type="match status" value="1"/>
</dbReference>
<evidence type="ECO:0000313" key="2">
    <source>
        <dbReference type="Proteomes" id="UP001501074"/>
    </source>
</evidence>
<protein>
    <submittedName>
        <fullName evidence="1">Uncharacterized protein</fullName>
    </submittedName>
</protein>
<sequence length="146" mass="15917">MPIRVSARVLPDALKGKNVSMIGRTDLPHTFTDVLDVARTLIAAAADPEAQGRAWHVPSNPPKTQIQALTDMLATAGRPPVKARGLSPRLLRTLGLASPIMREIAEVSYQWTRPYVLDDSAARARFGIEPTPWDEVCRRTVAGIGK</sequence>
<proteinExistence type="predicted"/>
<dbReference type="Proteomes" id="UP001501074">
    <property type="component" value="Unassembled WGS sequence"/>
</dbReference>
<keyword evidence="2" id="KW-1185">Reference proteome</keyword>
<dbReference type="InterPro" id="IPR036291">
    <property type="entry name" value="NAD(P)-bd_dom_sf"/>
</dbReference>